<dbReference type="GO" id="GO:0030246">
    <property type="term" value="F:carbohydrate binding"/>
    <property type="evidence" value="ECO:0007669"/>
    <property type="project" value="UniProtKB-KW"/>
</dbReference>
<keyword evidence="4" id="KW-1185">Reference proteome</keyword>
<accession>A0A563F2D5</accession>
<sequence length="169" mass="19011">MLRRIAVFLAGIGLLAMAPATAQADGAWNQIQNIYSTRCMDTFANLTPANGVMVQQWDCNGKEQQMFTKHYLPGTDRFLLQNKRSGLCVQIRYHATWAGELLEQWRCDANVASQQWRAFDPGGNSTGAKWLVNVNSGKCVEIPGWNVDKGVWLTQSDCVFGHKQFWRGL</sequence>
<evidence type="ECO:0000256" key="1">
    <source>
        <dbReference type="SAM" id="SignalP"/>
    </source>
</evidence>
<dbReference type="EMBL" id="VOBR01000002">
    <property type="protein sequence ID" value="TWP53898.1"/>
    <property type="molecule type" value="Genomic_DNA"/>
</dbReference>
<dbReference type="InterPro" id="IPR000772">
    <property type="entry name" value="Ricin_B_lectin"/>
</dbReference>
<feature type="signal peptide" evidence="1">
    <location>
        <begin position="1"/>
        <end position="24"/>
    </location>
</feature>
<dbReference type="CDD" id="cd00161">
    <property type="entry name" value="beta-trefoil_Ricin-like"/>
    <property type="match status" value="1"/>
</dbReference>
<name>A0A563F2D5_9PSEU</name>
<evidence type="ECO:0000313" key="4">
    <source>
        <dbReference type="Proteomes" id="UP000316639"/>
    </source>
</evidence>
<evidence type="ECO:0000259" key="2">
    <source>
        <dbReference type="Pfam" id="PF00652"/>
    </source>
</evidence>
<keyword evidence="3" id="KW-0430">Lectin</keyword>
<feature type="chain" id="PRO_5021865046" evidence="1">
    <location>
        <begin position="25"/>
        <end position="169"/>
    </location>
</feature>
<dbReference type="InterPro" id="IPR035992">
    <property type="entry name" value="Ricin_B-like_lectins"/>
</dbReference>
<evidence type="ECO:0000313" key="3">
    <source>
        <dbReference type="EMBL" id="TWP53898.1"/>
    </source>
</evidence>
<dbReference type="RefSeq" id="WP_146349494.1">
    <property type="nucleotide sequence ID" value="NZ_VOBR01000002.1"/>
</dbReference>
<dbReference type="PROSITE" id="PS50231">
    <property type="entry name" value="RICIN_B_LECTIN"/>
    <property type="match status" value="1"/>
</dbReference>
<comment type="caution">
    <text evidence="3">The sequence shown here is derived from an EMBL/GenBank/DDBJ whole genome shotgun (WGS) entry which is preliminary data.</text>
</comment>
<gene>
    <name evidence="3" type="ORF">FKR81_03850</name>
</gene>
<proteinExistence type="predicted"/>
<dbReference type="AlphaFoldDB" id="A0A563F2D5"/>
<dbReference type="Gene3D" id="2.80.10.50">
    <property type="match status" value="2"/>
</dbReference>
<protein>
    <submittedName>
        <fullName evidence="3">Ricin-type beta-trefoil lectin domain protein</fullName>
    </submittedName>
</protein>
<dbReference type="Proteomes" id="UP000316639">
    <property type="component" value="Unassembled WGS sequence"/>
</dbReference>
<dbReference type="SUPFAM" id="SSF50370">
    <property type="entry name" value="Ricin B-like lectins"/>
    <property type="match status" value="1"/>
</dbReference>
<organism evidence="3 4">
    <name type="scientific">Lentzea tibetensis</name>
    <dbReference type="NCBI Taxonomy" id="2591470"/>
    <lineage>
        <taxon>Bacteria</taxon>
        <taxon>Bacillati</taxon>
        <taxon>Actinomycetota</taxon>
        <taxon>Actinomycetes</taxon>
        <taxon>Pseudonocardiales</taxon>
        <taxon>Pseudonocardiaceae</taxon>
        <taxon>Lentzea</taxon>
    </lineage>
</organism>
<reference evidence="3 4" key="1">
    <citation type="submission" date="2019-07" db="EMBL/GenBank/DDBJ databases">
        <title>Lentzea xizangensis sp. nov., isolated from Qinghai-Tibetan Plateau Soils.</title>
        <authorList>
            <person name="Huang J."/>
        </authorList>
    </citation>
    <scope>NUCLEOTIDE SEQUENCE [LARGE SCALE GENOMIC DNA]</scope>
    <source>
        <strain evidence="3 4">FXJ1.1311</strain>
    </source>
</reference>
<feature type="domain" description="Ricin B lectin" evidence="2">
    <location>
        <begin position="28"/>
        <end position="166"/>
    </location>
</feature>
<dbReference type="OrthoDB" id="5381276at2"/>
<dbReference type="Pfam" id="PF00652">
    <property type="entry name" value="Ricin_B_lectin"/>
    <property type="match status" value="1"/>
</dbReference>
<keyword evidence="1" id="KW-0732">Signal</keyword>